<keyword evidence="2" id="KW-1185">Reference proteome</keyword>
<sequence length="93" mass="10622">MNNQGWDTWEADKNELESPKSCFMAIHVKEITEDSEKEKGSKHMNIGESSDSEYSSFLQWKSSDDKEFQVDIILNSGFISNTTSEEKPQLKGL</sequence>
<dbReference type="AlphaFoldDB" id="A0A9N9FS50"/>
<evidence type="ECO:0000313" key="2">
    <source>
        <dbReference type="Proteomes" id="UP000789405"/>
    </source>
</evidence>
<name>A0A9N9FS50_9GLOM</name>
<gene>
    <name evidence="1" type="ORF">DERYTH_LOCUS5395</name>
</gene>
<dbReference type="Proteomes" id="UP000789405">
    <property type="component" value="Unassembled WGS sequence"/>
</dbReference>
<dbReference type="EMBL" id="CAJVPY010002250">
    <property type="protein sequence ID" value="CAG8553740.1"/>
    <property type="molecule type" value="Genomic_DNA"/>
</dbReference>
<proteinExistence type="predicted"/>
<organism evidence="1 2">
    <name type="scientific">Dentiscutata erythropus</name>
    <dbReference type="NCBI Taxonomy" id="1348616"/>
    <lineage>
        <taxon>Eukaryota</taxon>
        <taxon>Fungi</taxon>
        <taxon>Fungi incertae sedis</taxon>
        <taxon>Mucoromycota</taxon>
        <taxon>Glomeromycotina</taxon>
        <taxon>Glomeromycetes</taxon>
        <taxon>Diversisporales</taxon>
        <taxon>Gigasporaceae</taxon>
        <taxon>Dentiscutata</taxon>
    </lineage>
</organism>
<accession>A0A9N9FS50</accession>
<protein>
    <submittedName>
        <fullName evidence="1">5503_t:CDS:1</fullName>
    </submittedName>
</protein>
<reference evidence="1" key="1">
    <citation type="submission" date="2021-06" db="EMBL/GenBank/DDBJ databases">
        <authorList>
            <person name="Kallberg Y."/>
            <person name="Tangrot J."/>
            <person name="Rosling A."/>
        </authorList>
    </citation>
    <scope>NUCLEOTIDE SEQUENCE</scope>
    <source>
        <strain evidence="1">MA453B</strain>
    </source>
</reference>
<evidence type="ECO:0000313" key="1">
    <source>
        <dbReference type="EMBL" id="CAG8553740.1"/>
    </source>
</evidence>
<comment type="caution">
    <text evidence="1">The sequence shown here is derived from an EMBL/GenBank/DDBJ whole genome shotgun (WGS) entry which is preliminary data.</text>
</comment>